<accession>A0AAV4P4Z1</accession>
<sequence length="121" mass="13835">MPQNVPQKVSTNIKLFKSTLSENTPFLPPTINNNDDIDTEIENRTRNIFHASERSSEKTSSMPQNVPQKVSTNWKLFKSTLSENTPFLPPTINNNDDIDTEIENLPRNIFHASERSSESLY</sequence>
<dbReference type="EMBL" id="BPLQ01002391">
    <property type="protein sequence ID" value="GIX92387.1"/>
    <property type="molecule type" value="Genomic_DNA"/>
</dbReference>
<name>A0AAV4P4Z1_9ARAC</name>
<dbReference type="Proteomes" id="UP001054837">
    <property type="component" value="Unassembled WGS sequence"/>
</dbReference>
<protein>
    <submittedName>
        <fullName evidence="1">Uncharacterized protein</fullName>
    </submittedName>
</protein>
<proteinExistence type="predicted"/>
<evidence type="ECO:0000313" key="1">
    <source>
        <dbReference type="EMBL" id="GIX92387.1"/>
    </source>
</evidence>
<keyword evidence="2" id="KW-1185">Reference proteome</keyword>
<comment type="caution">
    <text evidence="1">The sequence shown here is derived from an EMBL/GenBank/DDBJ whole genome shotgun (WGS) entry which is preliminary data.</text>
</comment>
<reference evidence="1 2" key="1">
    <citation type="submission" date="2021-06" db="EMBL/GenBank/DDBJ databases">
        <title>Caerostris darwini draft genome.</title>
        <authorList>
            <person name="Kono N."/>
            <person name="Arakawa K."/>
        </authorList>
    </citation>
    <scope>NUCLEOTIDE SEQUENCE [LARGE SCALE GENOMIC DNA]</scope>
</reference>
<gene>
    <name evidence="1" type="ORF">CDAR_447081</name>
</gene>
<dbReference type="AlphaFoldDB" id="A0AAV4P4Z1"/>
<organism evidence="1 2">
    <name type="scientific">Caerostris darwini</name>
    <dbReference type="NCBI Taxonomy" id="1538125"/>
    <lineage>
        <taxon>Eukaryota</taxon>
        <taxon>Metazoa</taxon>
        <taxon>Ecdysozoa</taxon>
        <taxon>Arthropoda</taxon>
        <taxon>Chelicerata</taxon>
        <taxon>Arachnida</taxon>
        <taxon>Araneae</taxon>
        <taxon>Araneomorphae</taxon>
        <taxon>Entelegynae</taxon>
        <taxon>Araneoidea</taxon>
        <taxon>Araneidae</taxon>
        <taxon>Caerostris</taxon>
    </lineage>
</organism>
<evidence type="ECO:0000313" key="2">
    <source>
        <dbReference type="Proteomes" id="UP001054837"/>
    </source>
</evidence>